<evidence type="ECO:0000256" key="1">
    <source>
        <dbReference type="SAM" id="MobiDB-lite"/>
    </source>
</evidence>
<gene>
    <name evidence="3" type="ORF">GA0111570_102230</name>
</gene>
<accession>A0A1G6GEP2</accession>
<dbReference type="EMBL" id="FMYF01000002">
    <property type="protein sequence ID" value="SDB80440.1"/>
    <property type="molecule type" value="Genomic_DNA"/>
</dbReference>
<dbReference type="Pfam" id="PF18765">
    <property type="entry name" value="Polbeta"/>
    <property type="match status" value="1"/>
</dbReference>
<dbReference type="CDD" id="cd05403">
    <property type="entry name" value="NT_KNTase_like"/>
    <property type="match status" value="1"/>
</dbReference>
<proteinExistence type="predicted"/>
<dbReference type="InterPro" id="IPR041633">
    <property type="entry name" value="Polbeta"/>
</dbReference>
<reference evidence="3 4" key="1">
    <citation type="submission" date="2016-06" db="EMBL/GenBank/DDBJ databases">
        <authorList>
            <person name="Olsen C.W."/>
            <person name="Carey S."/>
            <person name="Hinshaw L."/>
            <person name="Karasin A.I."/>
        </authorList>
    </citation>
    <scope>NUCLEOTIDE SEQUENCE [LARGE SCALE GENOMIC DNA]</scope>
    <source>
        <strain evidence="3 4">LZ-22</strain>
    </source>
</reference>
<dbReference type="OrthoDB" id="9803128at2"/>
<feature type="domain" description="Polymerase beta nucleotidyltransferase" evidence="2">
    <location>
        <begin position="84"/>
        <end position="140"/>
    </location>
</feature>
<evidence type="ECO:0000313" key="4">
    <source>
        <dbReference type="Proteomes" id="UP000199086"/>
    </source>
</evidence>
<keyword evidence="4" id="KW-1185">Reference proteome</keyword>
<dbReference type="InterPro" id="IPR043519">
    <property type="entry name" value="NT_sf"/>
</dbReference>
<evidence type="ECO:0000313" key="3">
    <source>
        <dbReference type="EMBL" id="SDB80440.1"/>
    </source>
</evidence>
<name>A0A1G6GEP2_9ACTN</name>
<feature type="region of interest" description="Disordered" evidence="1">
    <location>
        <begin position="1"/>
        <end position="60"/>
    </location>
</feature>
<dbReference type="GO" id="GO:0016740">
    <property type="term" value="F:transferase activity"/>
    <property type="evidence" value="ECO:0007669"/>
    <property type="project" value="UniProtKB-KW"/>
</dbReference>
<dbReference type="AlphaFoldDB" id="A0A1G6GEP2"/>
<dbReference type="Proteomes" id="UP000199086">
    <property type="component" value="Unassembled WGS sequence"/>
</dbReference>
<organism evidence="3 4">
    <name type="scientific">Raineyella antarctica</name>
    <dbReference type="NCBI Taxonomy" id="1577474"/>
    <lineage>
        <taxon>Bacteria</taxon>
        <taxon>Bacillati</taxon>
        <taxon>Actinomycetota</taxon>
        <taxon>Actinomycetes</taxon>
        <taxon>Propionibacteriales</taxon>
        <taxon>Propionibacteriaceae</taxon>
        <taxon>Raineyella</taxon>
    </lineage>
</organism>
<dbReference type="SUPFAM" id="SSF81301">
    <property type="entry name" value="Nucleotidyltransferase"/>
    <property type="match status" value="1"/>
</dbReference>
<dbReference type="Gene3D" id="3.30.460.10">
    <property type="entry name" value="Beta Polymerase, domain 2"/>
    <property type="match status" value="1"/>
</dbReference>
<protein>
    <submittedName>
        <fullName evidence="3">Nucleotidyltransferase domain-containing protein</fullName>
    </submittedName>
</protein>
<sequence length="177" mass="17327">MREAGAAGAAGVGRAGEGGPGGAAASRGGSGIEAASRGGSGIEAASRGGSGIEAASRGGSGAEAASRGELAFARRLARSLVAECDPLAVLLFGSWAKGTANVHSDVDLVVVLRERPSPMLRAALEDAVHGVPMHVDLLLWTPADVEAARADPAGFAGSVLSGAIVVHGLLPSASERS</sequence>
<feature type="compositionally biased region" description="Low complexity" evidence="1">
    <location>
        <begin position="23"/>
        <end position="60"/>
    </location>
</feature>
<feature type="compositionally biased region" description="Gly residues" evidence="1">
    <location>
        <begin position="8"/>
        <end position="22"/>
    </location>
</feature>
<dbReference type="STRING" id="1577474.GA0111570_102230"/>
<evidence type="ECO:0000259" key="2">
    <source>
        <dbReference type="Pfam" id="PF18765"/>
    </source>
</evidence>
<keyword evidence="3" id="KW-0808">Transferase</keyword>